<evidence type="ECO:0000313" key="1">
    <source>
        <dbReference type="EMBL" id="NEZ46127.1"/>
    </source>
</evidence>
<sequence>MIINEFNAEIQAEVTEINNANMAALKTSNGLSEHSKFIFLSLPKYNNEYSYIVFQNVTDKEKEQLFHMLDKELHEQTYIDIEKQLDKVHFENERLKEELLTMEKFI</sequence>
<dbReference type="RefSeq" id="WP_163248398.1">
    <property type="nucleotide sequence ID" value="NZ_SXDP01000001.1"/>
</dbReference>
<dbReference type="Proteomes" id="UP000473885">
    <property type="component" value="Unassembled WGS sequence"/>
</dbReference>
<name>A0A6M0R8P1_9CLOT</name>
<keyword evidence="2" id="KW-1185">Reference proteome</keyword>
<dbReference type="EMBL" id="SXDP01000001">
    <property type="protein sequence ID" value="NEZ46127.1"/>
    <property type="molecule type" value="Genomic_DNA"/>
</dbReference>
<gene>
    <name evidence="1" type="ORF">FDF74_02740</name>
</gene>
<organism evidence="1 2">
    <name type="scientific">Clostridium niameyense</name>
    <dbReference type="NCBI Taxonomy" id="1622073"/>
    <lineage>
        <taxon>Bacteria</taxon>
        <taxon>Bacillati</taxon>
        <taxon>Bacillota</taxon>
        <taxon>Clostridia</taxon>
        <taxon>Eubacteriales</taxon>
        <taxon>Clostridiaceae</taxon>
        <taxon>Clostridium</taxon>
    </lineage>
</organism>
<proteinExistence type="predicted"/>
<protein>
    <submittedName>
        <fullName evidence="1">Uncharacterized protein</fullName>
    </submittedName>
</protein>
<dbReference type="AlphaFoldDB" id="A0A6M0R8P1"/>
<evidence type="ECO:0000313" key="2">
    <source>
        <dbReference type="Proteomes" id="UP000473885"/>
    </source>
</evidence>
<comment type="caution">
    <text evidence="1">The sequence shown here is derived from an EMBL/GenBank/DDBJ whole genome shotgun (WGS) entry which is preliminary data.</text>
</comment>
<accession>A0A6M0R8P1</accession>
<reference evidence="1 2" key="1">
    <citation type="submission" date="2019-04" db="EMBL/GenBank/DDBJ databases">
        <title>Genome sequencing of Clostridium botulinum Groups I-IV and Clostridium butyricum.</title>
        <authorList>
            <person name="Brunt J."/>
            <person name="Van Vliet A.H.M."/>
            <person name="Stringer S.C."/>
            <person name="Carter A.T."/>
            <person name="Peck M.W."/>
        </authorList>
    </citation>
    <scope>NUCLEOTIDE SEQUENCE [LARGE SCALE GENOMIC DNA]</scope>
    <source>
        <strain evidence="1 2">IFR 18/094</strain>
    </source>
</reference>